<protein>
    <submittedName>
        <fullName evidence="2">Uncharacterized protein</fullName>
    </submittedName>
</protein>
<keyword evidence="3" id="KW-1185">Reference proteome</keyword>
<accession>A0A8T8WT62</accession>
<organism evidence="2 3">
    <name type="scientific">Aspergillus japonicus CBS 114.51</name>
    <dbReference type="NCBI Taxonomy" id="1448312"/>
    <lineage>
        <taxon>Eukaryota</taxon>
        <taxon>Fungi</taxon>
        <taxon>Dikarya</taxon>
        <taxon>Ascomycota</taxon>
        <taxon>Pezizomycotina</taxon>
        <taxon>Eurotiomycetes</taxon>
        <taxon>Eurotiomycetidae</taxon>
        <taxon>Eurotiales</taxon>
        <taxon>Aspergillaceae</taxon>
        <taxon>Aspergillus</taxon>
        <taxon>Aspergillus subgen. Circumdati</taxon>
    </lineage>
</organism>
<dbReference type="Proteomes" id="UP000249497">
    <property type="component" value="Unassembled WGS sequence"/>
</dbReference>
<evidence type="ECO:0000313" key="2">
    <source>
        <dbReference type="EMBL" id="RAH79028.1"/>
    </source>
</evidence>
<evidence type="ECO:0000313" key="3">
    <source>
        <dbReference type="Proteomes" id="UP000249497"/>
    </source>
</evidence>
<reference evidence="2 3" key="1">
    <citation type="submission" date="2018-02" db="EMBL/GenBank/DDBJ databases">
        <title>The genomes of Aspergillus section Nigri reveals drivers in fungal speciation.</title>
        <authorList>
            <consortium name="DOE Joint Genome Institute"/>
            <person name="Vesth T.C."/>
            <person name="Nybo J."/>
            <person name="Theobald S."/>
            <person name="Brandl J."/>
            <person name="Frisvad J.C."/>
            <person name="Nielsen K.F."/>
            <person name="Lyhne E.K."/>
            <person name="Kogle M.E."/>
            <person name="Kuo A."/>
            <person name="Riley R."/>
            <person name="Clum A."/>
            <person name="Nolan M."/>
            <person name="Lipzen A."/>
            <person name="Salamov A."/>
            <person name="Henrissat B."/>
            <person name="Wiebenga A."/>
            <person name="De vries R.P."/>
            <person name="Grigoriev I.V."/>
            <person name="Mortensen U.H."/>
            <person name="Andersen M.R."/>
            <person name="Baker S.E."/>
        </authorList>
    </citation>
    <scope>NUCLEOTIDE SEQUENCE [LARGE SCALE GENOMIC DNA]</scope>
    <source>
        <strain evidence="2 3">CBS 114.51</strain>
    </source>
</reference>
<proteinExistence type="predicted"/>
<sequence>MSLIIMAPVLSRCSHLPIPCTAASKLPSQHLQFQNTRTKHPNHQLLVCPIYASFITATNKPCGNCRPASQKSTHSNIRTSHRKPTDISLPDTHNARHPQ</sequence>
<dbReference type="AlphaFoldDB" id="A0A8T8WT62"/>
<dbReference type="EMBL" id="KZ824819">
    <property type="protein sequence ID" value="RAH79028.1"/>
    <property type="molecule type" value="Genomic_DNA"/>
</dbReference>
<feature type="region of interest" description="Disordered" evidence="1">
    <location>
        <begin position="65"/>
        <end position="99"/>
    </location>
</feature>
<feature type="compositionally biased region" description="Polar residues" evidence="1">
    <location>
        <begin position="65"/>
        <end position="78"/>
    </location>
</feature>
<evidence type="ECO:0000256" key="1">
    <source>
        <dbReference type="SAM" id="MobiDB-lite"/>
    </source>
</evidence>
<dbReference type="GeneID" id="37170183"/>
<dbReference type="RefSeq" id="XP_025524922.1">
    <property type="nucleotide sequence ID" value="XM_025666491.1"/>
</dbReference>
<name>A0A8T8WT62_ASPJA</name>
<gene>
    <name evidence="2" type="ORF">BO86DRAFT_169052</name>
</gene>